<dbReference type="OrthoDB" id="9779830at2"/>
<dbReference type="PROSITE" id="PS52015">
    <property type="entry name" value="TONB_CTD"/>
    <property type="match status" value="1"/>
</dbReference>
<comment type="subcellular location">
    <subcellularLocation>
        <location evidence="1">Membrane</location>
        <topology evidence="1">Single-pass membrane protein</topology>
    </subcellularLocation>
</comment>
<dbReference type="Gene3D" id="3.30.1150.10">
    <property type="match status" value="1"/>
</dbReference>
<dbReference type="KEGG" id="nwr:E3U44_05300"/>
<evidence type="ECO:0000256" key="5">
    <source>
        <dbReference type="SAM" id="MobiDB-lite"/>
    </source>
</evidence>
<dbReference type="GO" id="GO:0043213">
    <property type="term" value="P:bacteriocin transport"/>
    <property type="evidence" value="ECO:0007669"/>
    <property type="project" value="InterPro"/>
</dbReference>
<protein>
    <submittedName>
        <fullName evidence="7">Cell envelope integrity protein TolA</fullName>
    </submittedName>
</protein>
<reference evidence="7 8" key="1">
    <citation type="submission" date="2019-03" db="EMBL/GenBank/DDBJ databases">
        <title>The genome sequence of Nitrosococcus wardiae strain D1FHST reveals the archetypal metabolic capacity of ammonia-oxidizing Gammaproteobacteria.</title>
        <authorList>
            <person name="Wang L."/>
            <person name="Lim C.K."/>
            <person name="Hanson T.E."/>
            <person name="Dang H."/>
            <person name="Klotz M.G."/>
        </authorList>
    </citation>
    <scope>NUCLEOTIDE SEQUENCE [LARGE SCALE GENOMIC DNA]</scope>
    <source>
        <strain evidence="7 8">D1FHS</strain>
    </source>
</reference>
<feature type="region of interest" description="Disordered" evidence="5">
    <location>
        <begin position="66"/>
        <end position="183"/>
    </location>
</feature>
<feature type="domain" description="TonB C-terminal" evidence="6">
    <location>
        <begin position="204"/>
        <end position="296"/>
    </location>
</feature>
<keyword evidence="8" id="KW-1185">Reference proteome</keyword>
<dbReference type="Pfam" id="PF13103">
    <property type="entry name" value="TonB_2"/>
    <property type="match status" value="1"/>
</dbReference>
<evidence type="ECO:0000256" key="1">
    <source>
        <dbReference type="ARBA" id="ARBA00004167"/>
    </source>
</evidence>
<dbReference type="SUPFAM" id="SSF74653">
    <property type="entry name" value="TolA/TonB C-terminal domain"/>
    <property type="match status" value="1"/>
</dbReference>
<sequence>MGKSRQPLAAFLLALLVHGLLFGVIVLSFGWTPKPEPVDTRSMEIVQATVVEREKLLAEQRQAEQAALARQQAEAQKREAAKQRAMAEQARQEAKKQQELEQKRQQEQARLKRLEAERKAKEEEARRKAEAERKRAEEEKRRAEAEKRRLEEEQRRAEAAKRKAEEERKKAEAAARRKAEEKRRQQELQARIEAEQNAAQVEVALNRFEAQIQQRVGRYWTRPPSSRDNLEVVLQVEMLSDGEVRNVKVVESSGDRAFDRSAEAAVYKAAPLPVPPDRAAAAKLLPSFNFKFTSGS</sequence>
<dbReference type="GO" id="GO:0019534">
    <property type="term" value="F:toxin transmembrane transporter activity"/>
    <property type="evidence" value="ECO:0007669"/>
    <property type="project" value="InterPro"/>
</dbReference>
<keyword evidence="2" id="KW-0812">Transmembrane</keyword>
<dbReference type="NCBIfam" id="TIGR02794">
    <property type="entry name" value="tolA_full"/>
    <property type="match status" value="2"/>
</dbReference>
<evidence type="ECO:0000256" key="3">
    <source>
        <dbReference type="ARBA" id="ARBA00022989"/>
    </source>
</evidence>
<evidence type="ECO:0000256" key="2">
    <source>
        <dbReference type="ARBA" id="ARBA00022692"/>
    </source>
</evidence>
<dbReference type="InterPro" id="IPR006260">
    <property type="entry name" value="TonB/TolA_C"/>
</dbReference>
<evidence type="ECO:0000313" key="7">
    <source>
        <dbReference type="EMBL" id="QBQ53994.1"/>
    </source>
</evidence>
<dbReference type="RefSeq" id="WP_134357002.1">
    <property type="nucleotide sequence ID" value="NZ_CP038033.1"/>
</dbReference>
<keyword evidence="3" id="KW-1133">Transmembrane helix</keyword>
<organism evidence="7 8">
    <name type="scientific">Nitrosococcus wardiae</name>
    <dbReference type="NCBI Taxonomy" id="1814290"/>
    <lineage>
        <taxon>Bacteria</taxon>
        <taxon>Pseudomonadati</taxon>
        <taxon>Pseudomonadota</taxon>
        <taxon>Gammaproteobacteria</taxon>
        <taxon>Chromatiales</taxon>
        <taxon>Chromatiaceae</taxon>
        <taxon>Nitrosococcus</taxon>
    </lineage>
</organism>
<evidence type="ECO:0000313" key="8">
    <source>
        <dbReference type="Proteomes" id="UP000294325"/>
    </source>
</evidence>
<dbReference type="GO" id="GO:0016020">
    <property type="term" value="C:membrane"/>
    <property type="evidence" value="ECO:0007669"/>
    <property type="project" value="UniProtKB-SubCell"/>
</dbReference>
<keyword evidence="4" id="KW-0472">Membrane</keyword>
<accession>A0A4P7BXV4</accession>
<dbReference type="InterPro" id="IPR037682">
    <property type="entry name" value="TonB_C"/>
</dbReference>
<feature type="compositionally biased region" description="Basic and acidic residues" evidence="5">
    <location>
        <begin position="90"/>
        <end position="183"/>
    </location>
</feature>
<dbReference type="Proteomes" id="UP000294325">
    <property type="component" value="Chromosome"/>
</dbReference>
<proteinExistence type="predicted"/>
<dbReference type="EMBL" id="CP038033">
    <property type="protein sequence ID" value="QBQ53994.1"/>
    <property type="molecule type" value="Genomic_DNA"/>
</dbReference>
<dbReference type="InterPro" id="IPR014161">
    <property type="entry name" value="Tol-Pal_TolA"/>
</dbReference>
<gene>
    <name evidence="7" type="primary">tolA</name>
    <name evidence="7" type="ORF">E3U44_05300</name>
</gene>
<dbReference type="NCBIfam" id="TIGR01352">
    <property type="entry name" value="tonB_Cterm"/>
    <property type="match status" value="1"/>
</dbReference>
<name>A0A4P7BXV4_9GAMM</name>
<dbReference type="AlphaFoldDB" id="A0A4P7BXV4"/>
<evidence type="ECO:0000256" key="4">
    <source>
        <dbReference type="ARBA" id="ARBA00023136"/>
    </source>
</evidence>
<evidence type="ECO:0000259" key="6">
    <source>
        <dbReference type="PROSITE" id="PS52015"/>
    </source>
</evidence>